<comment type="similarity">
    <text evidence="2">Belongs to the bacterial solute-binding protein 8 family.</text>
</comment>
<dbReference type="AlphaFoldDB" id="A0A6G9CKJ8"/>
<keyword evidence="4 5" id="KW-0732">Signal</keyword>
<evidence type="ECO:0000313" key="8">
    <source>
        <dbReference type="Proteomes" id="UP000502345"/>
    </source>
</evidence>
<accession>A0A6G9CKJ8</accession>
<dbReference type="PROSITE" id="PS51257">
    <property type="entry name" value="PROKAR_LIPOPROTEIN"/>
    <property type="match status" value="1"/>
</dbReference>
<dbReference type="InterPro" id="IPR051313">
    <property type="entry name" value="Bact_iron-sidero_bind"/>
</dbReference>
<dbReference type="PANTHER" id="PTHR30532">
    <property type="entry name" value="IRON III DICITRATE-BINDING PERIPLASMIC PROTEIN"/>
    <property type="match status" value="1"/>
</dbReference>
<evidence type="ECO:0000256" key="3">
    <source>
        <dbReference type="ARBA" id="ARBA00022448"/>
    </source>
</evidence>
<dbReference type="GO" id="GO:0030288">
    <property type="term" value="C:outer membrane-bounded periplasmic space"/>
    <property type="evidence" value="ECO:0007669"/>
    <property type="project" value="TreeGrafter"/>
</dbReference>
<keyword evidence="3" id="KW-0813">Transport</keyword>
<dbReference type="RefSeq" id="WP_166501613.1">
    <property type="nucleotide sequence ID" value="NZ_CP050124.1"/>
</dbReference>
<name>A0A6G9CKJ8_RHOER</name>
<evidence type="ECO:0000256" key="1">
    <source>
        <dbReference type="ARBA" id="ARBA00004196"/>
    </source>
</evidence>
<protein>
    <submittedName>
        <fullName evidence="7">ABC transporter substrate-binding protein</fullName>
    </submittedName>
</protein>
<dbReference type="PANTHER" id="PTHR30532:SF1">
    <property type="entry name" value="IRON(3+)-HYDROXAMATE-BINDING PROTEIN FHUD"/>
    <property type="match status" value="1"/>
</dbReference>
<evidence type="ECO:0000256" key="5">
    <source>
        <dbReference type="SAM" id="SignalP"/>
    </source>
</evidence>
<gene>
    <name evidence="7" type="ORF">G9444_0180</name>
</gene>
<sequence>MHHRRRFARSIALAVGAILIGTLASCSSSDDQPSPSAETIDYSFAGYSAQIPADPQRVVVIDSRTSLEFALLADYPIVALDYDESSHLASKVPADAGHLGGNLSKEDVLSYNPDLILISVGWYESYKSQNLTFEDIAPVLVIQDGSSPDKETESLGGPLGFMGEQLALLGKTAAASAAQARYEAALATARNDVGSVAQTKTIAFVSLIEDKFFVFNTPNNLTVDVASSLGYTILSNDAITAAQSAAIGGYSAEFGWENADVLADADVVVAQNLDSWPGNPAWDRVPAVAAGNVAPLDYDDKVGFALTYTDFLNKLADTTRNLQ</sequence>
<feature type="signal peptide" evidence="5">
    <location>
        <begin position="1"/>
        <end position="24"/>
    </location>
</feature>
<proteinExistence type="inferred from homology"/>
<evidence type="ECO:0000259" key="6">
    <source>
        <dbReference type="Pfam" id="PF01497"/>
    </source>
</evidence>
<dbReference type="GO" id="GO:1901678">
    <property type="term" value="P:iron coordination entity transport"/>
    <property type="evidence" value="ECO:0007669"/>
    <property type="project" value="UniProtKB-ARBA"/>
</dbReference>
<dbReference type="Pfam" id="PF01497">
    <property type="entry name" value="Peripla_BP_2"/>
    <property type="match status" value="1"/>
</dbReference>
<dbReference type="EMBL" id="CP050124">
    <property type="protein sequence ID" value="QIP37424.1"/>
    <property type="molecule type" value="Genomic_DNA"/>
</dbReference>
<evidence type="ECO:0000313" key="7">
    <source>
        <dbReference type="EMBL" id="QIP37424.1"/>
    </source>
</evidence>
<reference evidence="7 8" key="1">
    <citation type="submission" date="2020-03" db="EMBL/GenBank/DDBJ databases">
        <title>Screen low temperature-resistant strains for efficient degradation of petroleum hydrocarbons under the low temperature.</title>
        <authorList>
            <person name="Wang Y."/>
            <person name="Chen J."/>
        </authorList>
    </citation>
    <scope>NUCLEOTIDE SEQUENCE [LARGE SCALE GENOMIC DNA]</scope>
    <source>
        <strain evidence="7 8">KB1</strain>
    </source>
</reference>
<feature type="domain" description="Fe/B12 periplasmic-binding" evidence="6">
    <location>
        <begin position="100"/>
        <end position="297"/>
    </location>
</feature>
<dbReference type="Gene3D" id="3.40.50.1980">
    <property type="entry name" value="Nitrogenase molybdenum iron protein domain"/>
    <property type="match status" value="2"/>
</dbReference>
<evidence type="ECO:0000256" key="4">
    <source>
        <dbReference type="ARBA" id="ARBA00022729"/>
    </source>
</evidence>
<dbReference type="InterPro" id="IPR002491">
    <property type="entry name" value="ABC_transptr_periplasmic_BD"/>
</dbReference>
<dbReference type="SUPFAM" id="SSF53807">
    <property type="entry name" value="Helical backbone' metal receptor"/>
    <property type="match status" value="1"/>
</dbReference>
<comment type="subcellular location">
    <subcellularLocation>
        <location evidence="1">Cell envelope</location>
    </subcellularLocation>
</comment>
<dbReference type="Proteomes" id="UP000502345">
    <property type="component" value="Chromosome"/>
</dbReference>
<evidence type="ECO:0000256" key="2">
    <source>
        <dbReference type="ARBA" id="ARBA00008814"/>
    </source>
</evidence>
<organism evidence="7 8">
    <name type="scientific">Rhodococcus erythropolis</name>
    <name type="common">Arthrobacter picolinophilus</name>
    <dbReference type="NCBI Taxonomy" id="1833"/>
    <lineage>
        <taxon>Bacteria</taxon>
        <taxon>Bacillati</taxon>
        <taxon>Actinomycetota</taxon>
        <taxon>Actinomycetes</taxon>
        <taxon>Mycobacteriales</taxon>
        <taxon>Nocardiaceae</taxon>
        <taxon>Rhodococcus</taxon>
        <taxon>Rhodococcus erythropolis group</taxon>
    </lineage>
</organism>
<feature type="chain" id="PRO_5038359489" evidence="5">
    <location>
        <begin position="25"/>
        <end position="323"/>
    </location>
</feature>